<evidence type="ECO:0000313" key="1">
    <source>
        <dbReference type="EMBL" id="EMP54687.1"/>
    </source>
</evidence>
<accession>M7DAJ6</accession>
<sequence length="125" mass="13065">MTLSRIVTGLLIILMLVSGPSVGAIPGHGSLQHASSTASQGQGCGAQATRLDSRNQWMWGGCESLEQSHCMISVQQCMSLSVAGLLSPLQLPSGASSDGERLPHTTIIYQSPLLEVLTPPPDLLS</sequence>
<dbReference type="EMBL" id="APAT01000022">
    <property type="protein sequence ID" value="EMP54687.1"/>
    <property type="molecule type" value="Genomic_DNA"/>
</dbReference>
<dbReference type="STRING" id="1288826.MSNKSG1_15297"/>
<organism evidence="1 2">
    <name type="scientific">Marinobacter santoriniensis NKSG1</name>
    <dbReference type="NCBI Taxonomy" id="1288826"/>
    <lineage>
        <taxon>Bacteria</taxon>
        <taxon>Pseudomonadati</taxon>
        <taxon>Pseudomonadota</taxon>
        <taxon>Gammaproteobacteria</taxon>
        <taxon>Pseudomonadales</taxon>
        <taxon>Marinobacteraceae</taxon>
        <taxon>Marinobacter</taxon>
    </lineage>
</organism>
<proteinExistence type="predicted"/>
<comment type="caution">
    <text evidence="1">The sequence shown here is derived from an EMBL/GenBank/DDBJ whole genome shotgun (WGS) entry which is preliminary data.</text>
</comment>
<dbReference type="AlphaFoldDB" id="M7DAJ6"/>
<evidence type="ECO:0000313" key="2">
    <source>
        <dbReference type="Proteomes" id="UP000011960"/>
    </source>
</evidence>
<reference evidence="1 2" key="1">
    <citation type="journal article" date="2013" name="Genome Announc.">
        <title>Genome Sequence of Hydrothermal Arsenic-Respiring Bacterium Marinobacter santoriniensis NKSG1T.</title>
        <authorList>
            <person name="Handley K.M."/>
            <person name="Upton M."/>
            <person name="Beatson S.A."/>
            <person name="Hery M."/>
            <person name="Lloyd J.R."/>
        </authorList>
    </citation>
    <scope>NUCLEOTIDE SEQUENCE [LARGE SCALE GENOMIC DNA]</scope>
    <source>
        <strain evidence="1 2">NKSG1</strain>
    </source>
</reference>
<name>M7DAJ6_9GAMM</name>
<gene>
    <name evidence="1" type="ORF">MSNKSG1_15297</name>
</gene>
<dbReference type="Proteomes" id="UP000011960">
    <property type="component" value="Unassembled WGS sequence"/>
</dbReference>
<keyword evidence="2" id="KW-1185">Reference proteome</keyword>
<protein>
    <submittedName>
        <fullName evidence="1">Uncharacterized protein</fullName>
    </submittedName>
</protein>